<keyword evidence="3" id="KW-1185">Reference proteome</keyword>
<dbReference type="Pfam" id="PF08238">
    <property type="entry name" value="Sel1"/>
    <property type="match status" value="4"/>
</dbReference>
<keyword evidence="1" id="KW-0732">Signal</keyword>
<dbReference type="SUPFAM" id="SSF81901">
    <property type="entry name" value="HCP-like"/>
    <property type="match status" value="2"/>
</dbReference>
<name>A0ABU4WGE0_9BACT</name>
<dbReference type="Gene3D" id="1.25.40.10">
    <property type="entry name" value="Tetratricopeptide repeat domain"/>
    <property type="match status" value="1"/>
</dbReference>
<dbReference type="SMART" id="SM00671">
    <property type="entry name" value="SEL1"/>
    <property type="match status" value="4"/>
</dbReference>
<evidence type="ECO:0000256" key="1">
    <source>
        <dbReference type="SAM" id="SignalP"/>
    </source>
</evidence>
<protein>
    <submittedName>
        <fullName evidence="2">Uncharacterized protein</fullName>
    </submittedName>
</protein>
<organism evidence="2 3">
    <name type="scientific">Intestinicryptomonas porci</name>
    <dbReference type="NCBI Taxonomy" id="2926320"/>
    <lineage>
        <taxon>Bacteria</taxon>
        <taxon>Pseudomonadati</taxon>
        <taxon>Verrucomicrobiota</taxon>
        <taxon>Opitutia</taxon>
        <taxon>Opitutales</taxon>
        <taxon>Intestinicryptomonaceae</taxon>
        <taxon>Intestinicryptomonas</taxon>
    </lineage>
</organism>
<sequence length="1086" mass="125600">MKKYIFTFVLALTSLLNSVSFAGEMSDNLAFSDFEKSVKREFWQDGSKFTFIFSADSEQKLTIVGDLKKGANVFVSGQFFLLKTGLDMLLPKFKENAEIKNAPSADLVYGDNMYIINPDDVGFIMKEMALSSYAEIYRDDIFGMNISGIAQKCALAIMLDSNLSRDENFDFFLTEAEKIYEEIKGKNVLPEYRVLNFVFEILENSKEKKPYYKAEYLKLLKEYKKNHSFNPIDKTFYHLLTTDDAQIKDELTSFVSSNFKNTSNFAVFPIWFSMTNAFAINKSQNERNFSLVRGLLEELLKSETFAKEREDKLLFERVLIEIDMLSKNPNYAEIKDRLQARKETPFEILKLAYVFEKLGGAENLEKSREFMAKFKSEIQGFPPLYSLNIIFNEDFAKFILKNFGVLNYADFLARSPSGKKILEEIKTDKSFNLSKEDLMKIKMHGYLSDIEACEEQEDSEDRKLAFKILKSHLENDKECRNIGFLQYVLFCMCEGRNTEKDIEGAKKLLREYIGNLKNLKGEHKDWVLRDILEIQETRNTFVNGKIIEIKLPSEIIEIANNYSKENRTADFCMKECQKLLEAGNLEEALKLYREAVENGYTDTFEQTDALTRLSKILPDDALVKEACQIGRNRDDKYFDAFSDSSIFKVFAHQKRYSALVKYLNSSKKIKPFIKDEIFAILYKKGLGVTKNEEKSEELFRKAESLNTKQLSLMVKFLYEYGFWSEAEKSRKDYLNELLVQKNPNDVEAVLNLAGTEIPSHKHPEKFERIDRLYQMAIHSPKYEGEKLEYIYRFYALENRPSSDLKKAFEVANIAAKKRNSYNKNEAMERLATHYLCGLGVEKDEKKAVEILKNLSEDKRCGTYAPAVLIYCMENGVAGLEKDEKKIDALYKKISPDDVFGITSALRGRHSIYKNRAPLNKEFATKFLNELIRRGINKKEALFTVYRYATENKNFDPPEYRDEKLAWDTLLEMEKLNAKDSGIKLRKAHHLITGVGVEANVAEGLEILKEMERQGSKIDVPLTFAYIYSNGIGVGRDEAKSREYIAKLKNNNFINGCPTITENSINYGYVLPFGRKWLEDLKKNLRK</sequence>
<dbReference type="EMBL" id="JALBUT010000005">
    <property type="protein sequence ID" value="MDX8415622.1"/>
    <property type="molecule type" value="Genomic_DNA"/>
</dbReference>
<proteinExistence type="predicted"/>
<comment type="caution">
    <text evidence="2">The sequence shown here is derived from an EMBL/GenBank/DDBJ whole genome shotgun (WGS) entry which is preliminary data.</text>
</comment>
<accession>A0ABU4WGE0</accession>
<dbReference type="InterPro" id="IPR011990">
    <property type="entry name" value="TPR-like_helical_dom_sf"/>
</dbReference>
<feature type="signal peptide" evidence="1">
    <location>
        <begin position="1"/>
        <end position="22"/>
    </location>
</feature>
<dbReference type="InterPro" id="IPR006597">
    <property type="entry name" value="Sel1-like"/>
</dbReference>
<feature type="chain" id="PRO_5045686417" evidence="1">
    <location>
        <begin position="23"/>
        <end position="1086"/>
    </location>
</feature>
<dbReference type="InterPro" id="IPR050767">
    <property type="entry name" value="Sel1_AlgK"/>
</dbReference>
<dbReference type="PANTHER" id="PTHR11102">
    <property type="entry name" value="SEL-1-LIKE PROTEIN"/>
    <property type="match status" value="1"/>
</dbReference>
<gene>
    <name evidence="2" type="ORF">MOX91_05440</name>
</gene>
<dbReference type="RefSeq" id="WP_370397069.1">
    <property type="nucleotide sequence ID" value="NZ_JALBUT010000005.1"/>
</dbReference>
<dbReference type="Proteomes" id="UP001275932">
    <property type="component" value="Unassembled WGS sequence"/>
</dbReference>
<evidence type="ECO:0000313" key="3">
    <source>
        <dbReference type="Proteomes" id="UP001275932"/>
    </source>
</evidence>
<evidence type="ECO:0000313" key="2">
    <source>
        <dbReference type="EMBL" id="MDX8415622.1"/>
    </source>
</evidence>
<dbReference type="PANTHER" id="PTHR11102:SF160">
    <property type="entry name" value="ERAD-ASSOCIATED E3 UBIQUITIN-PROTEIN LIGASE COMPONENT HRD3"/>
    <property type="match status" value="1"/>
</dbReference>
<reference evidence="2 3" key="1">
    <citation type="submission" date="2022-03" db="EMBL/GenBank/DDBJ databases">
        <title>Novel taxa within the pig intestine.</title>
        <authorList>
            <person name="Wylensek D."/>
            <person name="Bishof K."/>
            <person name="Afrizal A."/>
            <person name="Clavel T."/>
        </authorList>
    </citation>
    <scope>NUCLEOTIDE SEQUENCE [LARGE SCALE GENOMIC DNA]</scope>
    <source>
        <strain evidence="2 3">CLA-KB-P66</strain>
    </source>
</reference>